<protein>
    <submittedName>
        <fullName evidence="2">Uncharacterized protein</fullName>
    </submittedName>
</protein>
<evidence type="ECO:0000313" key="3">
    <source>
        <dbReference type="Proteomes" id="UP001066276"/>
    </source>
</evidence>
<feature type="region of interest" description="Disordered" evidence="1">
    <location>
        <begin position="48"/>
        <end position="111"/>
    </location>
</feature>
<evidence type="ECO:0000313" key="2">
    <source>
        <dbReference type="EMBL" id="KAJ1151553.1"/>
    </source>
</evidence>
<gene>
    <name evidence="2" type="ORF">NDU88_004333</name>
</gene>
<dbReference type="EMBL" id="JANPWB010000009">
    <property type="protein sequence ID" value="KAJ1151553.1"/>
    <property type="molecule type" value="Genomic_DNA"/>
</dbReference>
<keyword evidence="3" id="KW-1185">Reference proteome</keyword>
<name>A0AAV7RHU6_PLEWA</name>
<comment type="caution">
    <text evidence="2">The sequence shown here is derived from an EMBL/GenBank/DDBJ whole genome shotgun (WGS) entry which is preliminary data.</text>
</comment>
<dbReference type="AlphaFoldDB" id="A0AAV7RHU6"/>
<evidence type="ECO:0000256" key="1">
    <source>
        <dbReference type="SAM" id="MobiDB-lite"/>
    </source>
</evidence>
<accession>A0AAV7RHU6</accession>
<feature type="compositionally biased region" description="Basic residues" evidence="1">
    <location>
        <begin position="53"/>
        <end position="64"/>
    </location>
</feature>
<organism evidence="2 3">
    <name type="scientific">Pleurodeles waltl</name>
    <name type="common">Iberian ribbed newt</name>
    <dbReference type="NCBI Taxonomy" id="8319"/>
    <lineage>
        <taxon>Eukaryota</taxon>
        <taxon>Metazoa</taxon>
        <taxon>Chordata</taxon>
        <taxon>Craniata</taxon>
        <taxon>Vertebrata</taxon>
        <taxon>Euteleostomi</taxon>
        <taxon>Amphibia</taxon>
        <taxon>Batrachia</taxon>
        <taxon>Caudata</taxon>
        <taxon>Salamandroidea</taxon>
        <taxon>Salamandridae</taxon>
        <taxon>Pleurodelinae</taxon>
        <taxon>Pleurodeles</taxon>
    </lineage>
</organism>
<proteinExistence type="predicted"/>
<sequence>MRGAQGPLSLVVPPGKEPEVLGVGRGAARTVLLPSPATCSHHRLAYQHINSPTHRHSSKQRAHAPPRPPPLTECLSSSAGRISRTWRRGGAQQRKLVWRKAHGAPTERQRQ</sequence>
<reference evidence="2" key="1">
    <citation type="journal article" date="2022" name="bioRxiv">
        <title>Sequencing and chromosome-scale assembly of the giantPleurodeles waltlgenome.</title>
        <authorList>
            <person name="Brown T."/>
            <person name="Elewa A."/>
            <person name="Iarovenko S."/>
            <person name="Subramanian E."/>
            <person name="Araus A.J."/>
            <person name="Petzold A."/>
            <person name="Susuki M."/>
            <person name="Suzuki K.-i.T."/>
            <person name="Hayashi T."/>
            <person name="Toyoda A."/>
            <person name="Oliveira C."/>
            <person name="Osipova E."/>
            <person name="Leigh N.D."/>
            <person name="Simon A."/>
            <person name="Yun M.H."/>
        </authorList>
    </citation>
    <scope>NUCLEOTIDE SEQUENCE</scope>
    <source>
        <strain evidence="2">20211129_DDA</strain>
        <tissue evidence="2">Liver</tissue>
    </source>
</reference>
<dbReference type="Proteomes" id="UP001066276">
    <property type="component" value="Chromosome 5"/>
</dbReference>